<dbReference type="SUPFAM" id="SSF89447">
    <property type="entry name" value="AbrB/MazE/MraZ-like"/>
    <property type="match status" value="1"/>
</dbReference>
<feature type="domain" description="SpoVT-AbrB" evidence="2">
    <location>
        <begin position="5"/>
        <end position="50"/>
    </location>
</feature>
<evidence type="ECO:0000313" key="3">
    <source>
        <dbReference type="EMBL" id="QSX07558.1"/>
    </source>
</evidence>
<sequence length="79" mass="8946">MKSTGIVRKVDELGRIVIPIELRRTLDINIKDSLEIFVDGSYVVLKKYEPACIFCGNAKDVINYKGKNICPECLTDLKK</sequence>
<evidence type="ECO:0000256" key="1">
    <source>
        <dbReference type="PROSITE-ProRule" id="PRU01076"/>
    </source>
</evidence>
<dbReference type="InterPro" id="IPR052731">
    <property type="entry name" value="B_subtilis_Trans_State_Reg"/>
</dbReference>
<dbReference type="InterPro" id="IPR037914">
    <property type="entry name" value="SpoVT-AbrB_sf"/>
</dbReference>
<dbReference type="EMBL" id="CP071444">
    <property type="protein sequence ID" value="QSX07558.1"/>
    <property type="molecule type" value="Genomic_DNA"/>
</dbReference>
<dbReference type="Proteomes" id="UP000663499">
    <property type="component" value="Chromosome"/>
</dbReference>
<dbReference type="RefSeq" id="WP_207298900.1">
    <property type="nucleotide sequence ID" value="NZ_CP071444.1"/>
</dbReference>
<keyword evidence="4" id="KW-1185">Reference proteome</keyword>
<dbReference type="Gene3D" id="2.10.260.10">
    <property type="match status" value="1"/>
</dbReference>
<dbReference type="AlphaFoldDB" id="A0A974XD07"/>
<accession>A0A974XD07</accession>
<reference evidence="3" key="1">
    <citation type="submission" date="2021-03" db="EMBL/GenBank/DDBJ databases">
        <title>Alkalibacter marinus sp. nov., isolated from tidal flat sediment.</title>
        <authorList>
            <person name="Namirimu T."/>
            <person name="Yang J.-A."/>
            <person name="Yang S.-H."/>
            <person name="Kim Y.-J."/>
            <person name="Kwon K.K."/>
        </authorList>
    </citation>
    <scope>NUCLEOTIDE SEQUENCE</scope>
    <source>
        <strain evidence="3">ES005</strain>
    </source>
</reference>
<evidence type="ECO:0000313" key="4">
    <source>
        <dbReference type="Proteomes" id="UP000663499"/>
    </source>
</evidence>
<keyword evidence="1 3" id="KW-0238">DNA-binding</keyword>
<organism evidence="3 4">
    <name type="scientific">Alkalibacter rhizosphaerae</name>
    <dbReference type="NCBI Taxonomy" id="2815577"/>
    <lineage>
        <taxon>Bacteria</taxon>
        <taxon>Bacillati</taxon>
        <taxon>Bacillota</taxon>
        <taxon>Clostridia</taxon>
        <taxon>Eubacteriales</taxon>
        <taxon>Eubacteriaceae</taxon>
        <taxon>Alkalibacter</taxon>
    </lineage>
</organism>
<proteinExistence type="predicted"/>
<dbReference type="PANTHER" id="PTHR36432">
    <property type="match status" value="1"/>
</dbReference>
<protein>
    <submittedName>
        <fullName evidence="3">AbrB/MazE/SpoVT family DNA-binding domain-containing protein</fullName>
    </submittedName>
</protein>
<dbReference type="Pfam" id="PF04014">
    <property type="entry name" value="MazE_antitoxin"/>
    <property type="match status" value="1"/>
</dbReference>
<evidence type="ECO:0000259" key="2">
    <source>
        <dbReference type="PROSITE" id="PS51740"/>
    </source>
</evidence>
<name>A0A974XD07_9FIRM</name>
<dbReference type="InterPro" id="IPR007159">
    <property type="entry name" value="SpoVT-AbrB_dom"/>
</dbReference>
<dbReference type="PROSITE" id="PS51740">
    <property type="entry name" value="SPOVT_ABRB"/>
    <property type="match status" value="1"/>
</dbReference>
<dbReference type="KEGG" id="alka:J0B03_06870"/>
<dbReference type="PANTHER" id="PTHR36432:SF4">
    <property type="entry name" value="TRANSITION STATE REGULATOR ABH-RELATED"/>
    <property type="match status" value="1"/>
</dbReference>
<gene>
    <name evidence="3" type="ORF">J0B03_06870</name>
</gene>
<dbReference type="GO" id="GO:0003677">
    <property type="term" value="F:DNA binding"/>
    <property type="evidence" value="ECO:0007669"/>
    <property type="project" value="UniProtKB-UniRule"/>
</dbReference>
<dbReference type="SMART" id="SM00966">
    <property type="entry name" value="SpoVT_AbrB"/>
    <property type="match status" value="1"/>
</dbReference>